<protein>
    <submittedName>
        <fullName evidence="13">Putative methyl-accepting chemotaxis protein</fullName>
    </submittedName>
</protein>
<accession>U3A6C3</accession>
<dbReference type="Pfam" id="PF00672">
    <property type="entry name" value="HAMP"/>
    <property type="match status" value="1"/>
</dbReference>
<keyword evidence="2" id="KW-1003">Cell membrane</keyword>
<evidence type="ECO:0000256" key="2">
    <source>
        <dbReference type="ARBA" id="ARBA00022475"/>
    </source>
</evidence>
<evidence type="ECO:0000313" key="14">
    <source>
        <dbReference type="Proteomes" id="UP000016570"/>
    </source>
</evidence>
<feature type="coiled-coil region" evidence="9">
    <location>
        <begin position="309"/>
        <end position="371"/>
    </location>
</feature>
<evidence type="ECO:0000256" key="5">
    <source>
        <dbReference type="ARBA" id="ARBA00023136"/>
    </source>
</evidence>
<reference evidence="13 14" key="1">
    <citation type="submission" date="2013-09" db="EMBL/GenBank/DDBJ databases">
        <title>Whole genome shotgun sequence of Vibrio proteolyticus NBRC 13287.</title>
        <authorList>
            <person name="Isaki S."/>
            <person name="Hosoyama A."/>
            <person name="Numata M."/>
            <person name="Hashimoto M."/>
            <person name="Hosoyama Y."/>
            <person name="Tsuchikane K."/>
            <person name="Noguchi M."/>
            <person name="Hirakata S."/>
            <person name="Ichikawa N."/>
            <person name="Ohji S."/>
            <person name="Yamazoe A."/>
            <person name="Fujita N."/>
        </authorList>
    </citation>
    <scope>NUCLEOTIDE SEQUENCE [LARGE SCALE GENOMIC DNA]</scope>
    <source>
        <strain evidence="13 14">NBRC 13287</strain>
    </source>
</reference>
<feature type="transmembrane region" description="Helical" evidence="10">
    <location>
        <begin position="14"/>
        <end position="34"/>
    </location>
</feature>
<proteinExistence type="inferred from homology"/>
<dbReference type="GO" id="GO:0007165">
    <property type="term" value="P:signal transduction"/>
    <property type="evidence" value="ECO:0007669"/>
    <property type="project" value="UniProtKB-KW"/>
</dbReference>
<dbReference type="SMART" id="SM01049">
    <property type="entry name" value="Cache_2"/>
    <property type="match status" value="1"/>
</dbReference>
<dbReference type="Gene3D" id="3.30.450.20">
    <property type="entry name" value="PAS domain"/>
    <property type="match status" value="1"/>
</dbReference>
<keyword evidence="5 10" id="KW-0472">Membrane</keyword>
<dbReference type="PRINTS" id="PR00260">
    <property type="entry name" value="CHEMTRNSDUCR"/>
</dbReference>
<comment type="subcellular location">
    <subcellularLocation>
        <location evidence="1">Cell membrane</location>
        <topology evidence="1">Multi-pass membrane protein</topology>
    </subcellularLocation>
</comment>
<dbReference type="SMART" id="SM00283">
    <property type="entry name" value="MA"/>
    <property type="match status" value="1"/>
</dbReference>
<keyword evidence="6 8" id="KW-0807">Transducer</keyword>
<dbReference type="InterPro" id="IPR003660">
    <property type="entry name" value="HAMP_dom"/>
</dbReference>
<dbReference type="GO" id="GO:0005886">
    <property type="term" value="C:plasma membrane"/>
    <property type="evidence" value="ECO:0007669"/>
    <property type="project" value="UniProtKB-SubCell"/>
</dbReference>
<dbReference type="InterPro" id="IPR004089">
    <property type="entry name" value="MCPsignal_dom"/>
</dbReference>
<dbReference type="CDD" id="cd06225">
    <property type="entry name" value="HAMP"/>
    <property type="match status" value="1"/>
</dbReference>
<evidence type="ECO:0000256" key="4">
    <source>
        <dbReference type="ARBA" id="ARBA00022989"/>
    </source>
</evidence>
<evidence type="ECO:0000256" key="1">
    <source>
        <dbReference type="ARBA" id="ARBA00004651"/>
    </source>
</evidence>
<comment type="similarity">
    <text evidence="7">Belongs to the methyl-accepting chemotaxis (MCP) protein family.</text>
</comment>
<gene>
    <name evidence="13" type="ORF">VPR01S_26_00130</name>
</gene>
<keyword evidence="14" id="KW-1185">Reference proteome</keyword>
<evidence type="ECO:0000259" key="11">
    <source>
        <dbReference type="PROSITE" id="PS50111"/>
    </source>
</evidence>
<feature type="domain" description="HAMP" evidence="12">
    <location>
        <begin position="214"/>
        <end position="268"/>
    </location>
</feature>
<dbReference type="Proteomes" id="UP000016570">
    <property type="component" value="Unassembled WGS sequence"/>
</dbReference>
<dbReference type="RefSeq" id="WP_021707218.1">
    <property type="nucleotide sequence ID" value="NZ_BATJ01000026.1"/>
</dbReference>
<dbReference type="EMBL" id="BATJ01000026">
    <property type="protein sequence ID" value="GAD69250.1"/>
    <property type="molecule type" value="Genomic_DNA"/>
</dbReference>
<dbReference type="SMART" id="SM00304">
    <property type="entry name" value="HAMP"/>
    <property type="match status" value="1"/>
</dbReference>
<dbReference type="Gene3D" id="1.10.287.950">
    <property type="entry name" value="Methyl-accepting chemotaxis protein"/>
    <property type="match status" value="1"/>
</dbReference>
<organism evidence="13 14">
    <name type="scientific">Vibrio proteolyticus NBRC 13287</name>
    <dbReference type="NCBI Taxonomy" id="1219065"/>
    <lineage>
        <taxon>Bacteria</taxon>
        <taxon>Pseudomonadati</taxon>
        <taxon>Pseudomonadota</taxon>
        <taxon>Gammaproteobacteria</taxon>
        <taxon>Vibrionales</taxon>
        <taxon>Vibrionaceae</taxon>
        <taxon>Vibrio</taxon>
    </lineage>
</organism>
<dbReference type="PANTHER" id="PTHR32089:SF119">
    <property type="entry name" value="METHYL-ACCEPTING CHEMOTAXIS PROTEIN CTPL"/>
    <property type="match status" value="1"/>
</dbReference>
<evidence type="ECO:0000313" key="13">
    <source>
        <dbReference type="EMBL" id="GAD69250.1"/>
    </source>
</evidence>
<evidence type="ECO:0000256" key="8">
    <source>
        <dbReference type="PROSITE-ProRule" id="PRU00284"/>
    </source>
</evidence>
<dbReference type="Pfam" id="PF00015">
    <property type="entry name" value="MCPsignal"/>
    <property type="match status" value="1"/>
</dbReference>
<dbReference type="STRING" id="1219065.VPR01S_26_00130"/>
<feature type="domain" description="Methyl-accepting transducer" evidence="11">
    <location>
        <begin position="273"/>
        <end position="509"/>
    </location>
</feature>
<dbReference type="PROSITE" id="PS50885">
    <property type="entry name" value="HAMP"/>
    <property type="match status" value="1"/>
</dbReference>
<evidence type="ECO:0000256" key="7">
    <source>
        <dbReference type="ARBA" id="ARBA00029447"/>
    </source>
</evidence>
<evidence type="ECO:0000256" key="6">
    <source>
        <dbReference type="ARBA" id="ARBA00023224"/>
    </source>
</evidence>
<dbReference type="eggNOG" id="COG0840">
    <property type="taxonomic scope" value="Bacteria"/>
</dbReference>
<dbReference type="FunFam" id="1.10.287.950:FF:000001">
    <property type="entry name" value="Methyl-accepting chemotaxis sensory transducer"/>
    <property type="match status" value="1"/>
</dbReference>
<keyword evidence="3 10" id="KW-0812">Transmembrane</keyword>
<evidence type="ECO:0000256" key="9">
    <source>
        <dbReference type="SAM" id="Coils"/>
    </source>
</evidence>
<dbReference type="PANTHER" id="PTHR32089">
    <property type="entry name" value="METHYL-ACCEPTING CHEMOTAXIS PROTEIN MCPB"/>
    <property type="match status" value="1"/>
</dbReference>
<sequence length="545" mass="59319">MGVSLRQTKIKTRLYLLTVLIAVLMLVPFAAMLFDYQQDLMEAKQTKTRHLVETAHSLMSYYQQQQQQGLLSTEQAQQQARSAIATLRYQQDDYFWINDLQPAMVMHPMKPQLDGKDLSAIKDPNGKALFVDMVNLVKKQGAGFVYYMWPKPGSNVDVEKVSYVKLFQPWGWLVGSGVYLDDVNALVWQRVQSALMILTASLLAMIALAAWIGHSITQPCSDTERALREIADGDGDLTRQLPVHGNDELSHIASAFNQFTARIREIVRDLQPITDGITGAAVELNQVASTASGKTQQQQQSVDTVASAMDQLHANNQEVANAAQEAAQAAQTAHDKGRHGSAVITQASSYMDALSALVTQTQANARSLERETQDVGSVLEVIRGVAEQTNLLALNAAIEAARAGEQGRGFAVVADEVRTLATRTQSSTDEIEQIITSLQKRAAEVCLSMEQTEQQSGATQQQAVIAQQALADIDHEVATILSLNEHIAEACAQQTSATDEISRSVAAIADHSNQAAAEANQVAAASEQLMQSGRQLQTSFAAFKV</sequence>
<dbReference type="SUPFAM" id="SSF58104">
    <property type="entry name" value="Methyl-accepting chemotaxis protein (MCP) signaling domain"/>
    <property type="match status" value="1"/>
</dbReference>
<keyword evidence="9" id="KW-0175">Coiled coil</keyword>
<dbReference type="AlphaFoldDB" id="U3A6C3"/>
<dbReference type="PROSITE" id="PS50111">
    <property type="entry name" value="CHEMOTAXIS_TRANSDUC_2"/>
    <property type="match status" value="1"/>
</dbReference>
<dbReference type="InterPro" id="IPR033480">
    <property type="entry name" value="sCache_2"/>
</dbReference>
<comment type="caution">
    <text evidence="13">The sequence shown here is derived from an EMBL/GenBank/DDBJ whole genome shotgun (WGS) entry which is preliminary data.</text>
</comment>
<dbReference type="GO" id="GO:0004888">
    <property type="term" value="F:transmembrane signaling receptor activity"/>
    <property type="evidence" value="ECO:0007669"/>
    <property type="project" value="InterPro"/>
</dbReference>
<dbReference type="InterPro" id="IPR004090">
    <property type="entry name" value="Chemotax_Me-accpt_rcpt"/>
</dbReference>
<evidence type="ECO:0000256" key="3">
    <source>
        <dbReference type="ARBA" id="ARBA00022692"/>
    </source>
</evidence>
<keyword evidence="4 10" id="KW-1133">Transmembrane helix</keyword>
<dbReference type="GO" id="GO:0006935">
    <property type="term" value="P:chemotaxis"/>
    <property type="evidence" value="ECO:0007669"/>
    <property type="project" value="InterPro"/>
</dbReference>
<evidence type="ECO:0000259" key="12">
    <source>
        <dbReference type="PROSITE" id="PS50885"/>
    </source>
</evidence>
<dbReference type="CDD" id="cd11386">
    <property type="entry name" value="MCP_signal"/>
    <property type="match status" value="1"/>
</dbReference>
<name>U3A6C3_VIBPR</name>
<evidence type="ECO:0000256" key="10">
    <source>
        <dbReference type="SAM" id="Phobius"/>
    </source>
</evidence>
<dbReference type="Pfam" id="PF17200">
    <property type="entry name" value="sCache_2"/>
    <property type="match status" value="1"/>
</dbReference>